<organism evidence="2 3">
    <name type="scientific">Mizuhopecten yessoensis</name>
    <name type="common">Japanese scallop</name>
    <name type="synonym">Patinopecten yessoensis</name>
    <dbReference type="NCBI Taxonomy" id="6573"/>
    <lineage>
        <taxon>Eukaryota</taxon>
        <taxon>Metazoa</taxon>
        <taxon>Spiralia</taxon>
        <taxon>Lophotrochozoa</taxon>
        <taxon>Mollusca</taxon>
        <taxon>Bivalvia</taxon>
        <taxon>Autobranchia</taxon>
        <taxon>Pteriomorphia</taxon>
        <taxon>Pectinida</taxon>
        <taxon>Pectinoidea</taxon>
        <taxon>Pectinidae</taxon>
        <taxon>Mizuhopecten</taxon>
    </lineage>
</organism>
<dbReference type="AlphaFoldDB" id="A0A210PJW5"/>
<keyword evidence="3" id="KW-1185">Reference proteome</keyword>
<feature type="transmembrane region" description="Helical" evidence="1">
    <location>
        <begin position="219"/>
        <end position="245"/>
    </location>
</feature>
<evidence type="ECO:0000313" key="3">
    <source>
        <dbReference type="Proteomes" id="UP000242188"/>
    </source>
</evidence>
<dbReference type="EMBL" id="NEDP02076349">
    <property type="protein sequence ID" value="OWF36788.1"/>
    <property type="molecule type" value="Genomic_DNA"/>
</dbReference>
<keyword evidence="1" id="KW-0472">Membrane</keyword>
<evidence type="ECO:0000256" key="1">
    <source>
        <dbReference type="SAM" id="Phobius"/>
    </source>
</evidence>
<proteinExistence type="predicted"/>
<keyword evidence="1" id="KW-0812">Transmembrane</keyword>
<evidence type="ECO:0000313" key="2">
    <source>
        <dbReference type="EMBL" id="OWF36788.1"/>
    </source>
</evidence>
<comment type="caution">
    <text evidence="2">The sequence shown here is derived from an EMBL/GenBank/DDBJ whole genome shotgun (WGS) entry which is preliminary data.</text>
</comment>
<sequence>MCWCVVKRMCESGTLKNTRVVIDSWGTGGPGTNSCSCTVTLDTGSAPTTATTTVVVEEYPRVAPLQNCGSILSINSTKSSSFTKTVCTSIPSISTINFGISDMLTLTLSRADVATSWISGHCILITLQGSASLELSVTCNEPQGKTDQSTNKTITTTTPTTIEYVQTTTVQPLTTTTTTESMEATSTQSREITTYNDTNTGQTTSGQEKCVQKSHPQGYPLIGVVVPIVVTLLVVAVATVANVILYKRRLTMVNELKHGMTSQDTVHYDSLDKSSVEPTNMYEEMSTQQTYVNTAMAT</sequence>
<reference evidence="2 3" key="1">
    <citation type="journal article" date="2017" name="Nat. Ecol. Evol.">
        <title>Scallop genome provides insights into evolution of bilaterian karyotype and development.</title>
        <authorList>
            <person name="Wang S."/>
            <person name="Zhang J."/>
            <person name="Jiao W."/>
            <person name="Li J."/>
            <person name="Xun X."/>
            <person name="Sun Y."/>
            <person name="Guo X."/>
            <person name="Huan P."/>
            <person name="Dong B."/>
            <person name="Zhang L."/>
            <person name="Hu X."/>
            <person name="Sun X."/>
            <person name="Wang J."/>
            <person name="Zhao C."/>
            <person name="Wang Y."/>
            <person name="Wang D."/>
            <person name="Huang X."/>
            <person name="Wang R."/>
            <person name="Lv J."/>
            <person name="Li Y."/>
            <person name="Zhang Z."/>
            <person name="Liu B."/>
            <person name="Lu W."/>
            <person name="Hui Y."/>
            <person name="Liang J."/>
            <person name="Zhou Z."/>
            <person name="Hou R."/>
            <person name="Li X."/>
            <person name="Liu Y."/>
            <person name="Li H."/>
            <person name="Ning X."/>
            <person name="Lin Y."/>
            <person name="Zhao L."/>
            <person name="Xing Q."/>
            <person name="Dou J."/>
            <person name="Li Y."/>
            <person name="Mao J."/>
            <person name="Guo H."/>
            <person name="Dou H."/>
            <person name="Li T."/>
            <person name="Mu C."/>
            <person name="Jiang W."/>
            <person name="Fu Q."/>
            <person name="Fu X."/>
            <person name="Miao Y."/>
            <person name="Liu J."/>
            <person name="Yu Q."/>
            <person name="Li R."/>
            <person name="Liao H."/>
            <person name="Li X."/>
            <person name="Kong Y."/>
            <person name="Jiang Z."/>
            <person name="Chourrout D."/>
            <person name="Li R."/>
            <person name="Bao Z."/>
        </authorList>
    </citation>
    <scope>NUCLEOTIDE SEQUENCE [LARGE SCALE GENOMIC DNA]</scope>
    <source>
        <strain evidence="2 3">PY_sf001</strain>
    </source>
</reference>
<accession>A0A210PJW5</accession>
<keyword evidence="1" id="KW-1133">Transmembrane helix</keyword>
<dbReference type="Proteomes" id="UP000242188">
    <property type="component" value="Unassembled WGS sequence"/>
</dbReference>
<protein>
    <submittedName>
        <fullName evidence="2">Uncharacterized protein</fullName>
    </submittedName>
</protein>
<name>A0A210PJW5_MIZYE</name>
<gene>
    <name evidence="2" type="ORF">KP79_PYT02862</name>
</gene>